<dbReference type="InterPro" id="IPR029045">
    <property type="entry name" value="ClpP/crotonase-like_dom_sf"/>
</dbReference>
<feature type="domain" description="CoA carboxyltransferase N-terminal" evidence="3">
    <location>
        <begin position="1"/>
        <end position="240"/>
    </location>
</feature>
<dbReference type="SUPFAM" id="SSF52096">
    <property type="entry name" value="ClpP/crotonase"/>
    <property type="match status" value="2"/>
</dbReference>
<dbReference type="NCBIfam" id="NF005530">
    <property type="entry name" value="PRK07189.1"/>
    <property type="match status" value="1"/>
</dbReference>
<keyword evidence="4" id="KW-1185">Reference proteome</keyword>
<reference evidence="5" key="2">
    <citation type="journal article" date="1999" name="FEMS Microbiol. Lett.">
        <title>Cloning and characterization of mdc genes encoding malonate decarboxylase from Pseudomonas putida.</title>
        <authorList>
            <person name="Chohnan S."/>
            <person name="Kurusu Y."/>
            <person name="Nishihara H."/>
            <person name="Takamura Y."/>
        </authorList>
    </citation>
    <scope>NUCLEOTIDE SEQUENCE</scope>
</reference>
<dbReference type="RefSeq" id="WP_084545069.1">
    <property type="nucleotide sequence ID" value="NZ_AXWS01000013.1"/>
</dbReference>
<dbReference type="Pfam" id="PF01039">
    <property type="entry name" value="Carboxyl_trans"/>
    <property type="match status" value="1"/>
</dbReference>
<dbReference type="NCBIfam" id="TIGR03133">
    <property type="entry name" value="malonate_beta"/>
    <property type="match status" value="1"/>
</dbReference>
<evidence type="ECO:0000256" key="2">
    <source>
        <dbReference type="SAM" id="MobiDB-lite"/>
    </source>
</evidence>
<evidence type="ECO:0000259" key="3">
    <source>
        <dbReference type="PROSITE" id="PS50980"/>
    </source>
</evidence>
<dbReference type="Gene3D" id="3.90.226.10">
    <property type="entry name" value="2-enoyl-CoA Hydratase, Chain A, domain 1"/>
    <property type="match status" value="2"/>
</dbReference>
<organism evidence="4 5">
    <name type="scientific">Derxia gummosa DSM 723</name>
    <dbReference type="NCBI Taxonomy" id="1121388"/>
    <lineage>
        <taxon>Bacteria</taxon>
        <taxon>Pseudomonadati</taxon>
        <taxon>Pseudomonadota</taxon>
        <taxon>Betaproteobacteria</taxon>
        <taxon>Burkholderiales</taxon>
        <taxon>Alcaligenaceae</taxon>
        <taxon>Derxia</taxon>
    </lineage>
</organism>
<dbReference type="EC" id="4.1.1.88" evidence="5"/>
<dbReference type="PANTHER" id="PTHR42995">
    <property type="entry name" value="ACETYL-COENZYME A CARBOXYLASE CARBOXYL TRANSFERASE SUBUNIT BETA, CHLOROPLASTIC"/>
    <property type="match status" value="1"/>
</dbReference>
<dbReference type="AlphaFoldDB" id="A0ABD8G198"/>
<reference evidence="5" key="3">
    <citation type="submission" date="2025-08" db="UniProtKB">
        <authorList>
            <consortium name="RefSeq"/>
        </authorList>
    </citation>
    <scope>IDENTIFICATION</scope>
</reference>
<dbReference type="InterPro" id="IPR011762">
    <property type="entry name" value="COA_CT_N"/>
</dbReference>
<dbReference type="GO" id="GO:0016740">
    <property type="term" value="F:transferase activity"/>
    <property type="evidence" value="ECO:0007669"/>
    <property type="project" value="UniProtKB-KW"/>
</dbReference>
<name>A0ABD8G198_9BURK</name>
<evidence type="ECO:0000313" key="4">
    <source>
        <dbReference type="Proteomes" id="UP000675920"/>
    </source>
</evidence>
<protein>
    <submittedName>
        <fullName evidence="5">Biotin-independent malonate decarboxylase subunit beta</fullName>
        <ecNumber evidence="5">4.1.1.88</ecNumber>
    </submittedName>
</protein>
<dbReference type="Proteomes" id="UP000675920">
    <property type="component" value="Unplaced"/>
</dbReference>
<sequence>MNPRRISWYEATARARIAALVDAGSFREACGPGARLTSPHLAALGAPVSFDDGIAVGAATLGGRPVLVAAQEGQFNGGAVGEVHGAKLRGLLDRAVVERPAAVLLLVDSGGVRLHEANAGLIAISEVMRALLAARAAGVPVIALVGGSCGAFGGMGIVTRLCSAVVMSEEGRLSLSGPEVIETVKGVEEFDARDRALVWRVTGGKLRRALGEATLLVEDDAAAFRAGVLGLLGDDAGAVGSTGDGALGRSGTGAGETPAGLAELRAAQTALAARLARFGAARDGLEVWRASGFDEPARVPMLSAAEFNRVIDERAADWLAAGAAVASGSPGAPAAGAQAFVGGGATAPDDARALCDRLFGAGRHRIAVDGDFVAGEAELDGRRVRVIGSWNRVAVDVSLALRIAGAVLDAVAADAGGADAARADPPPPIVFIASTSGQALSRRDELLGVNGFFAHIARCVDLARRRGHRTLALVHGEAVSGGFLAFGLLADRTVALPGAQVRVMDLRAMSRVTKIPLDDLQAFARSSPVFAPGADNYERMGAIREVWPEDGWPARLAEALAADDGHASDERARLGAERGGRRLAAEVAARVAGSGPAARLPAGPGAVPVGAAA</sequence>
<dbReference type="PROSITE" id="PS50980">
    <property type="entry name" value="COA_CT_NTER"/>
    <property type="match status" value="1"/>
</dbReference>
<dbReference type="PANTHER" id="PTHR42995:SF1">
    <property type="entry name" value="MALONATE DECARBOXYLASE BETA SUBUNIT"/>
    <property type="match status" value="1"/>
</dbReference>
<keyword evidence="1" id="KW-0808">Transferase</keyword>
<dbReference type="InterPro" id="IPR034733">
    <property type="entry name" value="AcCoA_carboxyl_beta"/>
</dbReference>
<feature type="region of interest" description="Disordered" evidence="2">
    <location>
        <begin position="594"/>
        <end position="613"/>
    </location>
</feature>
<proteinExistence type="predicted"/>
<evidence type="ECO:0000256" key="1">
    <source>
        <dbReference type="ARBA" id="ARBA00022679"/>
    </source>
</evidence>
<dbReference type="Pfam" id="PF06833">
    <property type="entry name" value="MdcE"/>
    <property type="match status" value="1"/>
</dbReference>
<accession>A0ABD8G198</accession>
<evidence type="ECO:0000313" key="5">
    <source>
        <dbReference type="RefSeq" id="WP_084545069.1"/>
    </source>
</evidence>
<reference evidence="5" key="1">
    <citation type="journal article" date="1999" name="Eur. J. Biochem.">
        <title>Functional evaluation of the genes involved in malonate decarboxylation by Acinetobacter calcoaceticus.</title>
        <authorList>
            <person name="Koo J.H."/>
            <person name="Kim Y.S."/>
        </authorList>
    </citation>
    <scope>NUCLEOTIDE SEQUENCE</scope>
</reference>
<dbReference type="InterPro" id="IPR017556">
    <property type="entry name" value="Malonate_beta"/>
</dbReference>